<keyword evidence="11" id="KW-1185">Reference proteome</keyword>
<evidence type="ECO:0000256" key="1">
    <source>
        <dbReference type="ARBA" id="ARBA00010617"/>
    </source>
</evidence>
<keyword evidence="9" id="KW-0732">Signal</keyword>
<comment type="caution">
    <text evidence="10">The sequence shown here is derived from an EMBL/GenBank/DDBJ whole genome shotgun (WGS) entry which is preliminary data.</text>
</comment>
<dbReference type="PANTHER" id="PTHR24286">
    <property type="entry name" value="CYTOCHROME P450 26"/>
    <property type="match status" value="1"/>
</dbReference>
<reference evidence="10" key="1">
    <citation type="submission" date="2019-08" db="EMBL/GenBank/DDBJ databases">
        <title>The improved chromosome-level genome for the pearl oyster Pinctada fucata martensii using PacBio sequencing and Hi-C.</title>
        <authorList>
            <person name="Zheng Z."/>
        </authorList>
    </citation>
    <scope>NUCLEOTIDE SEQUENCE</scope>
    <source>
        <strain evidence="10">ZZ-2019</strain>
        <tissue evidence="10">Adductor muscle</tissue>
    </source>
</reference>
<dbReference type="GO" id="GO:0034653">
    <property type="term" value="P:retinoic acid catabolic process"/>
    <property type="evidence" value="ECO:0007669"/>
    <property type="project" value="UniProtKB-ARBA"/>
</dbReference>
<feature type="binding site" description="axial binding residue" evidence="7">
    <location>
        <position position="429"/>
    </location>
    <ligand>
        <name>heme</name>
        <dbReference type="ChEBI" id="CHEBI:30413"/>
    </ligand>
    <ligandPart>
        <name>Fe</name>
        <dbReference type="ChEBI" id="CHEBI:18248"/>
    </ligandPart>
</feature>
<dbReference type="InterPro" id="IPR017972">
    <property type="entry name" value="Cyt_P450_CS"/>
</dbReference>
<dbReference type="GO" id="GO:0005506">
    <property type="term" value="F:iron ion binding"/>
    <property type="evidence" value="ECO:0007669"/>
    <property type="project" value="InterPro"/>
</dbReference>
<keyword evidence="3 7" id="KW-0479">Metal-binding</keyword>
<evidence type="ECO:0000256" key="2">
    <source>
        <dbReference type="ARBA" id="ARBA00022617"/>
    </source>
</evidence>
<dbReference type="Gene3D" id="1.10.630.10">
    <property type="entry name" value="Cytochrome P450"/>
    <property type="match status" value="1"/>
</dbReference>
<dbReference type="InterPro" id="IPR001128">
    <property type="entry name" value="Cyt_P450"/>
</dbReference>
<evidence type="ECO:0000256" key="9">
    <source>
        <dbReference type="SAM" id="SignalP"/>
    </source>
</evidence>
<gene>
    <name evidence="10" type="ORF">FSP39_017375</name>
</gene>
<dbReference type="PRINTS" id="PR00465">
    <property type="entry name" value="EP450IV"/>
</dbReference>
<keyword evidence="6 8" id="KW-0503">Monooxygenase</keyword>
<comment type="cofactor">
    <cofactor evidence="7">
        <name>heme</name>
        <dbReference type="ChEBI" id="CHEBI:30413"/>
    </cofactor>
</comment>
<dbReference type="Proteomes" id="UP001186944">
    <property type="component" value="Unassembled WGS sequence"/>
</dbReference>
<evidence type="ECO:0000256" key="3">
    <source>
        <dbReference type="ARBA" id="ARBA00022723"/>
    </source>
</evidence>
<evidence type="ECO:0000256" key="8">
    <source>
        <dbReference type="RuleBase" id="RU000461"/>
    </source>
</evidence>
<accession>A0AA88Y0M1</accession>
<dbReference type="Pfam" id="PF00067">
    <property type="entry name" value="p450"/>
    <property type="match status" value="1"/>
</dbReference>
<dbReference type="GO" id="GO:0016705">
    <property type="term" value="F:oxidoreductase activity, acting on paired donors, with incorporation or reduction of molecular oxygen"/>
    <property type="evidence" value="ECO:0007669"/>
    <property type="project" value="InterPro"/>
</dbReference>
<protein>
    <submittedName>
        <fullName evidence="10">Uncharacterized protein</fullName>
    </submittedName>
</protein>
<dbReference type="GO" id="GO:0020037">
    <property type="term" value="F:heme binding"/>
    <property type="evidence" value="ECO:0007669"/>
    <property type="project" value="InterPro"/>
</dbReference>
<evidence type="ECO:0000313" key="11">
    <source>
        <dbReference type="Proteomes" id="UP001186944"/>
    </source>
</evidence>
<feature type="chain" id="PRO_5041714220" evidence="9">
    <location>
        <begin position="25"/>
        <end position="482"/>
    </location>
</feature>
<keyword evidence="5 7" id="KW-0408">Iron</keyword>
<dbReference type="PRINTS" id="PR00385">
    <property type="entry name" value="P450"/>
</dbReference>
<keyword evidence="2 7" id="KW-0349">Heme</keyword>
<dbReference type="EMBL" id="VSWD01000008">
    <property type="protein sequence ID" value="KAK3095665.1"/>
    <property type="molecule type" value="Genomic_DNA"/>
</dbReference>
<organism evidence="10 11">
    <name type="scientific">Pinctada imbricata</name>
    <name type="common">Atlantic pearl-oyster</name>
    <name type="synonym">Pinctada martensii</name>
    <dbReference type="NCBI Taxonomy" id="66713"/>
    <lineage>
        <taxon>Eukaryota</taxon>
        <taxon>Metazoa</taxon>
        <taxon>Spiralia</taxon>
        <taxon>Lophotrochozoa</taxon>
        <taxon>Mollusca</taxon>
        <taxon>Bivalvia</taxon>
        <taxon>Autobranchia</taxon>
        <taxon>Pteriomorphia</taxon>
        <taxon>Pterioida</taxon>
        <taxon>Pterioidea</taxon>
        <taxon>Pteriidae</taxon>
        <taxon>Pinctada</taxon>
    </lineage>
</organism>
<name>A0AA88Y0M1_PINIB</name>
<evidence type="ECO:0000256" key="7">
    <source>
        <dbReference type="PIRSR" id="PIRSR602403-1"/>
    </source>
</evidence>
<dbReference type="InterPro" id="IPR036396">
    <property type="entry name" value="Cyt_P450_sf"/>
</dbReference>
<proteinExistence type="inferred from homology"/>
<evidence type="ECO:0000256" key="6">
    <source>
        <dbReference type="ARBA" id="ARBA00023033"/>
    </source>
</evidence>
<feature type="signal peptide" evidence="9">
    <location>
        <begin position="1"/>
        <end position="24"/>
    </location>
</feature>
<dbReference type="AlphaFoldDB" id="A0AA88Y0M1"/>
<dbReference type="PANTHER" id="PTHR24286:SF384">
    <property type="entry name" value="P450, PUTATIVE (EUROFUNG)-RELATED"/>
    <property type="match status" value="1"/>
</dbReference>
<dbReference type="GO" id="GO:0016125">
    <property type="term" value="P:sterol metabolic process"/>
    <property type="evidence" value="ECO:0007669"/>
    <property type="project" value="TreeGrafter"/>
</dbReference>
<comment type="similarity">
    <text evidence="1 8">Belongs to the cytochrome P450 family.</text>
</comment>
<dbReference type="PROSITE" id="PS00086">
    <property type="entry name" value="CYTOCHROME_P450"/>
    <property type="match status" value="1"/>
</dbReference>
<keyword evidence="4 8" id="KW-0560">Oxidoreductase</keyword>
<dbReference type="GO" id="GO:0004497">
    <property type="term" value="F:monooxygenase activity"/>
    <property type="evidence" value="ECO:0007669"/>
    <property type="project" value="UniProtKB-KW"/>
</dbReference>
<evidence type="ECO:0000313" key="10">
    <source>
        <dbReference type="EMBL" id="KAK3095665.1"/>
    </source>
</evidence>
<evidence type="ECO:0000256" key="5">
    <source>
        <dbReference type="ARBA" id="ARBA00023004"/>
    </source>
</evidence>
<sequence>MFEIFYLIVIIACLLAELWRQRRGYKVLEEEEGETKTLPPGSMGIPVIGETIHFIIQKADFFRQKRQKYGPIFKTHLLGKPTIRVSGKENVRRIILGENKIVQSSYPPSVQKLLGSKSITISCGEQHKNKKRQLMKFLSPDFLAQHVDAFSEISVEYLKKWSDCPSVEIYKECRLLFTDLAARYLVSMDIAAEDNLRMKELFQIFSDNLFTFPVNLPGFGFHKALRAKAELKKMFKKIVEQSGKSSNEFSSVLEAYGASMNDFSEFNEESFLDAITELLWNASETLSSTAVCVIYLLAKNPRVLRKLCSELQEKEFMSTNSTQDASGCYGNRPITAKNVLDLHYLDCVVKEVLRTVPTIGGAYRKVIESFTLEGYTIPKDWRVVIGIRDTHENDISILDPLEFNPDRWTEAGSTSSIAFLPFGGGARVCPGKNFAKLVLKIFTVELCRRCDWKLLTDNPELTLFPTPRPKGNWKVCFFSKFH</sequence>
<dbReference type="SUPFAM" id="SSF48264">
    <property type="entry name" value="Cytochrome P450"/>
    <property type="match status" value="1"/>
</dbReference>
<dbReference type="InterPro" id="IPR002403">
    <property type="entry name" value="Cyt_P450_E_grp-IV"/>
</dbReference>
<evidence type="ECO:0000256" key="4">
    <source>
        <dbReference type="ARBA" id="ARBA00023002"/>
    </source>
</evidence>